<dbReference type="FunFam" id="3.30.70.270:FF:000001">
    <property type="entry name" value="Diguanylate cyclase domain protein"/>
    <property type="match status" value="1"/>
</dbReference>
<evidence type="ECO:0000313" key="4">
    <source>
        <dbReference type="EMBL" id="GAE35524.1"/>
    </source>
</evidence>
<keyword evidence="5" id="KW-1185">Reference proteome</keyword>
<feature type="transmembrane region" description="Helical" evidence="1">
    <location>
        <begin position="293"/>
        <end position="310"/>
    </location>
</feature>
<evidence type="ECO:0000259" key="3">
    <source>
        <dbReference type="PROSITE" id="PS50887"/>
    </source>
</evidence>
<feature type="transmembrane region" description="Helical" evidence="1">
    <location>
        <begin position="166"/>
        <end position="187"/>
    </location>
</feature>
<proteinExistence type="predicted"/>
<dbReference type="SMART" id="SM00052">
    <property type="entry name" value="EAL"/>
    <property type="match status" value="1"/>
</dbReference>
<feature type="transmembrane region" description="Helical" evidence="1">
    <location>
        <begin position="7"/>
        <end position="25"/>
    </location>
</feature>
<evidence type="ECO:0000256" key="1">
    <source>
        <dbReference type="SAM" id="Phobius"/>
    </source>
</evidence>
<organism evidence="4 5">
    <name type="scientific">Halalkalibacter akibai (strain ATCC 43226 / DSM 21942 / CIP 109018 / JCM 9157 / 1139)</name>
    <name type="common">Bacillus akibai</name>
    <dbReference type="NCBI Taxonomy" id="1236973"/>
    <lineage>
        <taxon>Bacteria</taxon>
        <taxon>Bacillati</taxon>
        <taxon>Bacillota</taxon>
        <taxon>Bacilli</taxon>
        <taxon>Bacillales</taxon>
        <taxon>Bacillaceae</taxon>
        <taxon>Halalkalibacter</taxon>
    </lineage>
</organism>
<feature type="domain" description="GGDEF" evidence="3">
    <location>
        <begin position="356"/>
        <end position="488"/>
    </location>
</feature>
<dbReference type="AlphaFoldDB" id="W4QW37"/>
<dbReference type="InterPro" id="IPR001633">
    <property type="entry name" value="EAL_dom"/>
</dbReference>
<protein>
    <submittedName>
        <fullName evidence="4">Diguanylate cyclase/phosphodiesterase</fullName>
    </submittedName>
</protein>
<dbReference type="InterPro" id="IPR029787">
    <property type="entry name" value="Nucleotide_cyclase"/>
</dbReference>
<dbReference type="eggNOG" id="COG5001">
    <property type="taxonomic scope" value="Bacteria"/>
</dbReference>
<dbReference type="RefSeq" id="WP_052013112.1">
    <property type="nucleotide sequence ID" value="NZ_BAUV01000019.1"/>
</dbReference>
<feature type="transmembrane region" description="Helical" evidence="1">
    <location>
        <begin position="101"/>
        <end position="119"/>
    </location>
</feature>
<sequence>MGDNKKIAALVIVISISLFYCWLYFFRDNEWMLTIGGNFFPIVGGIFILSWLIRAYRTVVGKSKFFWLLLSIGILFNLLGNVNWFLTLLTQKDLLTPESSFMLWFFAYLFYFIALIYKTNRLSSSFWGSPYLFNIAIFMIVVTAICSHFLIEPILHRANYRVEEMILFLLYIIIDLSILFVTIYLFYLSRENKERTAMLFITLAFFFQVFADLSFIYLEMSNGYIPGSLMEPIWFGSKLLIGFAAFFAKSTDEKVMKPTHIEAEKAESYIPYVSMFVILILVTYSYWGQLNAFSVGIIVIFLLILGRNRYIKRKNKVLMKEYKKLAYHDPLTGLRNRASFKEELTCKLKNAKLNNRVIALLLLDLDRFKVVNDTLGHQAGDELLQEAAKRLTRSVKLNASVYRLGGDEFIIVLDLKFEELSIQTANKIIEAFSVPFSIASHSMTVTPSIGISSYPANGEESESLLKAADAAMYQAKASGRNQFRFYNDELNQMMTRKMLIENELRLAIENNELILYYQPKVDVATRRVIGMEALLRWNNSKLGFVSPVEFIPVAEDTGLIVAIGEWVLKTAVRQNKDWQDHGLPGLCISVNVSVNQFRNSDFIKTVKETLNEIKLSPEYLELEITESIMQNIDESVELLKELRLMGVKVAIDDFGTGYSSLHILKELPIDTIKIDKTFIDDISINADRSIVKSIIDMGINLNLQVVAEGIEHEHQLQAITKYNCTYGQGYLFLKPVTANEFEHYVKSTR</sequence>
<comment type="caution">
    <text evidence="4">The sequence shown here is derived from an EMBL/GenBank/DDBJ whole genome shotgun (WGS) entry which is preliminary data.</text>
</comment>
<dbReference type="CDD" id="cd01949">
    <property type="entry name" value="GGDEF"/>
    <property type="match status" value="1"/>
</dbReference>
<feature type="transmembrane region" description="Helical" evidence="1">
    <location>
        <begin position="269"/>
        <end position="287"/>
    </location>
</feature>
<dbReference type="Pfam" id="PF00563">
    <property type="entry name" value="EAL"/>
    <property type="match status" value="1"/>
</dbReference>
<keyword evidence="1" id="KW-0472">Membrane</keyword>
<dbReference type="PROSITE" id="PS50887">
    <property type="entry name" value="GGDEF"/>
    <property type="match status" value="1"/>
</dbReference>
<feature type="transmembrane region" description="Helical" evidence="1">
    <location>
        <begin position="224"/>
        <end position="248"/>
    </location>
</feature>
<evidence type="ECO:0000259" key="2">
    <source>
        <dbReference type="PROSITE" id="PS50883"/>
    </source>
</evidence>
<dbReference type="Gene3D" id="3.20.20.450">
    <property type="entry name" value="EAL domain"/>
    <property type="match status" value="1"/>
</dbReference>
<feature type="transmembrane region" description="Helical" evidence="1">
    <location>
        <begin position="131"/>
        <end position="151"/>
    </location>
</feature>
<dbReference type="InterPro" id="IPR043128">
    <property type="entry name" value="Rev_trsase/Diguanyl_cyclase"/>
</dbReference>
<dbReference type="OrthoDB" id="9759607at2"/>
<accession>W4QW37</accession>
<dbReference type="PANTHER" id="PTHR44757">
    <property type="entry name" value="DIGUANYLATE CYCLASE DGCP"/>
    <property type="match status" value="1"/>
</dbReference>
<dbReference type="EMBL" id="BAUV01000019">
    <property type="protein sequence ID" value="GAE35524.1"/>
    <property type="molecule type" value="Genomic_DNA"/>
</dbReference>
<dbReference type="Proteomes" id="UP000018896">
    <property type="component" value="Unassembled WGS sequence"/>
</dbReference>
<dbReference type="InterPro" id="IPR000160">
    <property type="entry name" value="GGDEF_dom"/>
</dbReference>
<dbReference type="Pfam" id="PF00990">
    <property type="entry name" value="GGDEF"/>
    <property type="match status" value="1"/>
</dbReference>
<feature type="domain" description="EAL" evidence="2">
    <location>
        <begin position="497"/>
        <end position="749"/>
    </location>
</feature>
<dbReference type="InterPro" id="IPR035919">
    <property type="entry name" value="EAL_sf"/>
</dbReference>
<dbReference type="SMART" id="SM00267">
    <property type="entry name" value="GGDEF"/>
    <property type="match status" value="1"/>
</dbReference>
<dbReference type="PROSITE" id="PS50883">
    <property type="entry name" value="EAL"/>
    <property type="match status" value="1"/>
</dbReference>
<dbReference type="PANTHER" id="PTHR44757:SF2">
    <property type="entry name" value="BIOFILM ARCHITECTURE MAINTENANCE PROTEIN MBAA"/>
    <property type="match status" value="1"/>
</dbReference>
<feature type="transmembrane region" description="Helical" evidence="1">
    <location>
        <begin position="199"/>
        <end position="218"/>
    </location>
</feature>
<keyword evidence="1" id="KW-1133">Transmembrane helix</keyword>
<dbReference type="InterPro" id="IPR052155">
    <property type="entry name" value="Biofilm_reg_signaling"/>
</dbReference>
<dbReference type="Gene3D" id="3.30.70.270">
    <property type="match status" value="1"/>
</dbReference>
<dbReference type="NCBIfam" id="TIGR00254">
    <property type="entry name" value="GGDEF"/>
    <property type="match status" value="1"/>
</dbReference>
<name>W4QW37_HALA3</name>
<feature type="transmembrane region" description="Helical" evidence="1">
    <location>
        <begin position="31"/>
        <end position="53"/>
    </location>
</feature>
<dbReference type="STRING" id="1236973.JCM9157_2636"/>
<reference evidence="4 5" key="1">
    <citation type="journal article" date="2014" name="Genome Announc.">
        <title>Draft Genome Sequences of Three Alkaliphilic Bacillus Strains, Bacillus wakoensis JCM 9140T, Bacillus akibai JCM 9157T, and Bacillus hemicellulosilyticus JCM 9152T.</title>
        <authorList>
            <person name="Yuki M."/>
            <person name="Oshima K."/>
            <person name="Suda W."/>
            <person name="Oshida Y."/>
            <person name="Kitamura K."/>
            <person name="Iida T."/>
            <person name="Hattori M."/>
            <person name="Ohkuma M."/>
        </authorList>
    </citation>
    <scope>NUCLEOTIDE SEQUENCE [LARGE SCALE GENOMIC DNA]</scope>
    <source>
        <strain evidence="4 5">JCM 9157</strain>
    </source>
</reference>
<evidence type="ECO:0000313" key="5">
    <source>
        <dbReference type="Proteomes" id="UP000018896"/>
    </source>
</evidence>
<dbReference type="CDD" id="cd01948">
    <property type="entry name" value="EAL"/>
    <property type="match status" value="1"/>
</dbReference>
<keyword evidence="1" id="KW-0812">Transmembrane</keyword>
<dbReference type="SUPFAM" id="SSF55073">
    <property type="entry name" value="Nucleotide cyclase"/>
    <property type="match status" value="1"/>
</dbReference>
<feature type="transmembrane region" description="Helical" evidence="1">
    <location>
        <begin position="65"/>
        <end position="89"/>
    </location>
</feature>
<dbReference type="SUPFAM" id="SSF141868">
    <property type="entry name" value="EAL domain-like"/>
    <property type="match status" value="1"/>
</dbReference>
<gene>
    <name evidence="4" type="ORF">JCM9157_2636</name>
</gene>